<evidence type="ECO:0000313" key="2">
    <source>
        <dbReference type="EMBL" id="AVP96545.1"/>
    </source>
</evidence>
<proteinExistence type="predicted"/>
<dbReference type="KEGG" id="xba:C7S18_04725"/>
<feature type="domain" description="RNA polymerase sigma-70 ECF-like HTH" evidence="1">
    <location>
        <begin position="30"/>
        <end position="192"/>
    </location>
</feature>
<organism evidence="2 3">
    <name type="scientific">Ahniella affigens</name>
    <dbReference type="NCBI Taxonomy" id="2021234"/>
    <lineage>
        <taxon>Bacteria</taxon>
        <taxon>Pseudomonadati</taxon>
        <taxon>Pseudomonadota</taxon>
        <taxon>Gammaproteobacteria</taxon>
        <taxon>Lysobacterales</taxon>
        <taxon>Rhodanobacteraceae</taxon>
        <taxon>Ahniella</taxon>
    </lineage>
</organism>
<evidence type="ECO:0000259" key="1">
    <source>
        <dbReference type="Pfam" id="PF07638"/>
    </source>
</evidence>
<dbReference type="NCBIfam" id="TIGR02999">
    <property type="entry name" value="Sig-70_X6"/>
    <property type="match status" value="1"/>
</dbReference>
<protein>
    <submittedName>
        <fullName evidence="2">RNA polymerase subunit sigma-70</fullName>
    </submittedName>
</protein>
<dbReference type="GO" id="GO:0006352">
    <property type="term" value="P:DNA-templated transcription initiation"/>
    <property type="evidence" value="ECO:0007669"/>
    <property type="project" value="InterPro"/>
</dbReference>
<dbReference type="RefSeq" id="WP_106890473.1">
    <property type="nucleotide sequence ID" value="NZ_CP027860.1"/>
</dbReference>
<evidence type="ECO:0000313" key="3">
    <source>
        <dbReference type="Proteomes" id="UP000241074"/>
    </source>
</evidence>
<dbReference type="NCBIfam" id="TIGR02937">
    <property type="entry name" value="sigma70-ECF"/>
    <property type="match status" value="1"/>
</dbReference>
<name>A0A2P1PNZ5_9GAMM</name>
<accession>A0A2P1PNZ5</accession>
<dbReference type="AlphaFoldDB" id="A0A2P1PNZ5"/>
<dbReference type="InterPro" id="IPR014284">
    <property type="entry name" value="RNA_pol_sigma-70_dom"/>
</dbReference>
<dbReference type="InterPro" id="IPR036388">
    <property type="entry name" value="WH-like_DNA-bd_sf"/>
</dbReference>
<dbReference type="Gene3D" id="1.10.10.10">
    <property type="entry name" value="Winged helix-like DNA-binding domain superfamily/Winged helix DNA-binding domain"/>
    <property type="match status" value="1"/>
</dbReference>
<sequence>MNELPNLGQTFDALTRQLESHAKTAPGIRELFAGLHQELRRIARQHRGSLLCQNTLNTTALVHEAYLKLSQASHLEVVDRAHFFALAAQSMRQIVIDRARRANTAKRGDVAVHVPMDDITLSDSDARASEQALAVHQALLQLEQHSPRLAETVTMRFFAGMTEAEIGDALDRDPATVRRDWAKARAWLFRALGDAPQDSA</sequence>
<gene>
    <name evidence="2" type="ORF">C7S18_04725</name>
</gene>
<dbReference type="Proteomes" id="UP000241074">
    <property type="component" value="Chromosome"/>
</dbReference>
<dbReference type="GO" id="GO:0003700">
    <property type="term" value="F:DNA-binding transcription factor activity"/>
    <property type="evidence" value="ECO:0007669"/>
    <property type="project" value="InterPro"/>
</dbReference>
<dbReference type="Pfam" id="PF07638">
    <property type="entry name" value="Sigma70_ECF"/>
    <property type="match status" value="1"/>
</dbReference>
<reference evidence="2 3" key="2">
    <citation type="submission" date="2018-03" db="EMBL/GenBank/DDBJ databases">
        <authorList>
            <person name="Keele B.F."/>
        </authorList>
    </citation>
    <scope>NUCLEOTIDE SEQUENCE [LARGE SCALE GENOMIC DNA]</scope>
    <source>
        <strain evidence="2 3">D13</strain>
    </source>
</reference>
<dbReference type="EMBL" id="CP027860">
    <property type="protein sequence ID" value="AVP96545.1"/>
    <property type="molecule type" value="Genomic_DNA"/>
</dbReference>
<dbReference type="InterPro" id="IPR013324">
    <property type="entry name" value="RNA_pol_sigma_r3/r4-like"/>
</dbReference>
<keyword evidence="3" id="KW-1185">Reference proteome</keyword>
<dbReference type="InterPro" id="IPR053812">
    <property type="entry name" value="HTH_Sigma70_ECF-like"/>
</dbReference>
<dbReference type="SUPFAM" id="SSF88659">
    <property type="entry name" value="Sigma3 and sigma4 domains of RNA polymerase sigma factors"/>
    <property type="match status" value="1"/>
</dbReference>
<dbReference type="OrthoDB" id="128473at2"/>
<reference evidence="2 3" key="1">
    <citation type="submission" date="2018-03" db="EMBL/GenBank/DDBJ databases">
        <title>Ahniella affigens gen. nov., sp. nov., a gammaproteobacterium isolated from sandy soil near a stream.</title>
        <authorList>
            <person name="Ko Y."/>
            <person name="Kim J.-H."/>
        </authorList>
    </citation>
    <scope>NUCLEOTIDE SEQUENCE [LARGE SCALE GENOMIC DNA]</scope>
    <source>
        <strain evidence="2 3">D13</strain>
    </source>
</reference>
<dbReference type="InterPro" id="IPR011517">
    <property type="entry name" value="RNA_pol_sigma70_ECF-like"/>
</dbReference>